<sequence>MESLRLAILGIVYGIVASTIPEPELVCAKIEDNLGIKQSVAKIPHAPRAQAIKIRVIWLFIRITPLF</sequence>
<organism evidence="1 2">
    <name type="scientific">Cylindrospermopsis raciborskii C07</name>
    <dbReference type="NCBI Taxonomy" id="2014886"/>
    <lineage>
        <taxon>Bacteria</taxon>
        <taxon>Bacillati</taxon>
        <taxon>Cyanobacteriota</taxon>
        <taxon>Cyanophyceae</taxon>
        <taxon>Nostocales</taxon>
        <taxon>Aphanizomenonaceae</taxon>
        <taxon>Cylindrospermopsis</taxon>
    </lineage>
</organism>
<name>A0ABX4WL08_9CYAN</name>
<proteinExistence type="predicted"/>
<comment type="caution">
    <text evidence="1">The sequence shown here is derived from an EMBL/GenBank/DDBJ whole genome shotgun (WGS) entry which is preliminary data.</text>
</comment>
<dbReference type="Proteomes" id="UP000236284">
    <property type="component" value="Unassembled WGS sequence"/>
</dbReference>
<dbReference type="EMBL" id="NJHS01000298">
    <property type="protein sequence ID" value="PNJ93222.1"/>
    <property type="molecule type" value="Genomic_DNA"/>
</dbReference>
<gene>
    <name evidence="1" type="ORF">CEP15_15140</name>
</gene>
<protein>
    <submittedName>
        <fullName evidence="1">Uncharacterized protein</fullName>
    </submittedName>
</protein>
<reference evidence="1 2" key="1">
    <citation type="submission" date="2017-06" db="EMBL/GenBank/DDBJ databases">
        <title>Genome variation in co-occurring toxic Cylindrospermopsis raciborskii strains determines phenotypic plasticity.</title>
        <authorList>
            <person name="Willis A."/>
            <person name="Woodhouse J."/>
            <person name="Ongley S."/>
            <person name="Jex A."/>
            <person name="Burford M."/>
            <person name="Neilan B."/>
        </authorList>
    </citation>
    <scope>NUCLEOTIDE SEQUENCE [LARGE SCALE GENOMIC DNA]</scope>
    <source>
        <strain evidence="1 2">C07</strain>
    </source>
</reference>
<evidence type="ECO:0000313" key="2">
    <source>
        <dbReference type="Proteomes" id="UP000236284"/>
    </source>
</evidence>
<evidence type="ECO:0000313" key="1">
    <source>
        <dbReference type="EMBL" id="PNJ93222.1"/>
    </source>
</evidence>
<accession>A0ABX4WL08</accession>
<keyword evidence="2" id="KW-1185">Reference proteome</keyword>